<name>A0A499UTH4_9ACTN</name>
<evidence type="ECO:0000256" key="1">
    <source>
        <dbReference type="SAM" id="MobiDB-lite"/>
    </source>
</evidence>
<dbReference type="Proteomes" id="UP000463951">
    <property type="component" value="Chromosome"/>
</dbReference>
<dbReference type="EMBL" id="AP019620">
    <property type="protein sequence ID" value="BBJ45224.1"/>
    <property type="molecule type" value="Genomic_DNA"/>
</dbReference>
<protein>
    <submittedName>
        <fullName evidence="2">Uncharacterized protein</fullName>
    </submittedName>
</protein>
<feature type="region of interest" description="Disordered" evidence="1">
    <location>
        <begin position="1"/>
        <end position="76"/>
    </location>
</feature>
<proteinExistence type="predicted"/>
<evidence type="ECO:0000313" key="3">
    <source>
        <dbReference type="Proteomes" id="UP000463951"/>
    </source>
</evidence>
<gene>
    <name evidence="2" type="ORF">SSPO_079420</name>
</gene>
<sequence length="76" mass="7824">MKQAGAPVTAVRDDRGPADGGIRTALLVGVSSGNAHDSEGPQPMSDLSASPHRRRSDARHRDILAVEGKDAPVPGS</sequence>
<feature type="compositionally biased region" description="Basic and acidic residues" evidence="1">
    <location>
        <begin position="59"/>
        <end position="70"/>
    </location>
</feature>
<accession>A0A499UTH4</accession>
<organism evidence="2 3">
    <name type="scientific">Streptomyces antimycoticus</name>
    <dbReference type="NCBI Taxonomy" id="68175"/>
    <lineage>
        <taxon>Bacteria</taxon>
        <taxon>Bacillati</taxon>
        <taxon>Actinomycetota</taxon>
        <taxon>Actinomycetes</taxon>
        <taxon>Kitasatosporales</taxon>
        <taxon>Streptomycetaceae</taxon>
        <taxon>Streptomyces</taxon>
        <taxon>Streptomyces violaceusniger group</taxon>
    </lineage>
</organism>
<evidence type="ECO:0000313" key="2">
    <source>
        <dbReference type="EMBL" id="BBJ45224.1"/>
    </source>
</evidence>
<dbReference type="AlphaFoldDB" id="A0A499UTH4"/>
<reference evidence="2 3" key="1">
    <citation type="journal article" date="2020" name="Int. J. Syst. Evol. Microbiol.">
        <title>Reclassification of Streptomyces castelarensis and Streptomyces sporoclivatus as later heterotypic synonyms of Streptomyces antimycoticus.</title>
        <authorList>
            <person name="Komaki H."/>
            <person name="Tamura T."/>
        </authorList>
    </citation>
    <scope>NUCLEOTIDE SEQUENCE [LARGE SCALE GENOMIC DNA]</scope>
    <source>
        <strain evidence="2 3">NBRC 100767</strain>
    </source>
</reference>